<protein>
    <submittedName>
        <fullName evidence="1">Uncharacterized protein</fullName>
    </submittedName>
</protein>
<accession>A0ABW7MJQ6</accession>
<dbReference type="RefSeq" id="WP_395274025.1">
    <property type="nucleotide sequence ID" value="NZ_JBHEGD010000002.1"/>
</dbReference>
<dbReference type="Proteomes" id="UP001609932">
    <property type="component" value="Unassembled WGS sequence"/>
</dbReference>
<name>A0ABW7MJQ6_9GAMM</name>
<comment type="caution">
    <text evidence="1">The sequence shown here is derived from an EMBL/GenBank/DDBJ whole genome shotgun (WGS) entry which is preliminary data.</text>
</comment>
<dbReference type="EMBL" id="JBHEGD010000002">
    <property type="protein sequence ID" value="MFH6601799.1"/>
    <property type="molecule type" value="Genomic_DNA"/>
</dbReference>
<organism evidence="1 2">
    <name type="scientific">Ectopseudomonas khazarica</name>
    <dbReference type="NCBI Taxonomy" id="2502979"/>
    <lineage>
        <taxon>Bacteria</taxon>
        <taxon>Pseudomonadati</taxon>
        <taxon>Pseudomonadota</taxon>
        <taxon>Gammaproteobacteria</taxon>
        <taxon>Pseudomonadales</taxon>
        <taxon>Pseudomonadaceae</taxon>
        <taxon>Ectopseudomonas</taxon>
    </lineage>
</organism>
<keyword evidence="2" id="KW-1185">Reference proteome</keyword>
<evidence type="ECO:0000313" key="2">
    <source>
        <dbReference type="Proteomes" id="UP001609932"/>
    </source>
</evidence>
<proteinExistence type="predicted"/>
<reference evidence="1 2" key="1">
    <citation type="submission" date="2024-09" db="EMBL/GenBank/DDBJ databases">
        <title>Elucidation of the Bokeelamides from Bacteria Associated with Moon Snail Egg Collars.</title>
        <authorList>
            <person name="Campbell R."/>
            <person name="Piedl K."/>
            <person name="Mevers E."/>
        </authorList>
    </citation>
    <scope>NUCLEOTIDE SEQUENCE [LARGE SCALE GENOMIC DNA]</scope>
    <source>
        <strain evidence="1 2">EM133</strain>
    </source>
</reference>
<gene>
    <name evidence="1" type="ORF">ACEVAQ_24165</name>
</gene>
<evidence type="ECO:0000313" key="1">
    <source>
        <dbReference type="EMBL" id="MFH6601799.1"/>
    </source>
</evidence>
<sequence length="76" mass="8212">MEYLFGRHESILKPDITAPANEKPYATIHQVKPSQNGCCTKPSAAPSTTLFAQRVADSICSTDQGQQGGDIHARII</sequence>